<evidence type="ECO:0000313" key="12">
    <source>
        <dbReference type="EMBL" id="SCU96690.1"/>
    </source>
</evidence>
<evidence type="ECO:0000256" key="5">
    <source>
        <dbReference type="ARBA" id="ARBA00022692"/>
    </source>
</evidence>
<dbReference type="Pfam" id="PF01490">
    <property type="entry name" value="Aa_trans"/>
    <property type="match status" value="1"/>
</dbReference>
<evidence type="ECO:0000256" key="6">
    <source>
        <dbReference type="ARBA" id="ARBA00022970"/>
    </source>
</evidence>
<evidence type="ECO:0000256" key="8">
    <source>
        <dbReference type="ARBA" id="ARBA00023136"/>
    </source>
</evidence>
<evidence type="ECO:0000256" key="3">
    <source>
        <dbReference type="ARBA" id="ARBA00022448"/>
    </source>
</evidence>
<keyword evidence="3" id="KW-0813">Transport</keyword>
<dbReference type="OrthoDB" id="28208at2759"/>
<dbReference type="GO" id="GO:0005774">
    <property type="term" value="C:vacuolar membrane"/>
    <property type="evidence" value="ECO:0007669"/>
    <property type="project" value="UniProtKB-SubCell"/>
</dbReference>
<feature type="transmembrane region" description="Helical" evidence="10">
    <location>
        <begin position="392"/>
        <end position="410"/>
    </location>
</feature>
<dbReference type="PANTHER" id="PTHR22950">
    <property type="entry name" value="AMINO ACID TRANSPORTER"/>
    <property type="match status" value="1"/>
</dbReference>
<dbReference type="PANTHER" id="PTHR22950:SF458">
    <property type="entry name" value="SODIUM-COUPLED NEUTRAL AMINO ACID TRANSPORTER 11-RELATED"/>
    <property type="match status" value="1"/>
</dbReference>
<gene>
    <name evidence="12" type="ORF">LADA_0H02234G</name>
</gene>
<keyword evidence="4" id="KW-0926">Vacuole</keyword>
<dbReference type="GO" id="GO:0015179">
    <property type="term" value="F:L-amino acid transmembrane transporter activity"/>
    <property type="evidence" value="ECO:0007669"/>
    <property type="project" value="TreeGrafter"/>
</dbReference>
<evidence type="ECO:0000256" key="4">
    <source>
        <dbReference type="ARBA" id="ARBA00022554"/>
    </source>
</evidence>
<proteinExistence type="inferred from homology"/>
<feature type="region of interest" description="Disordered" evidence="9">
    <location>
        <begin position="1"/>
        <end position="35"/>
    </location>
</feature>
<comment type="subcellular location">
    <subcellularLocation>
        <location evidence="1">Vacuole membrane</location>
        <topology evidence="1">Multi-pass membrane protein</topology>
    </subcellularLocation>
</comment>
<feature type="transmembrane region" description="Helical" evidence="10">
    <location>
        <begin position="230"/>
        <end position="249"/>
    </location>
</feature>
<reference evidence="12 13" key="1">
    <citation type="submission" date="2016-03" db="EMBL/GenBank/DDBJ databases">
        <authorList>
            <person name="Devillers H."/>
        </authorList>
    </citation>
    <scope>NUCLEOTIDE SEQUENCE [LARGE SCALE GENOMIC DNA]</scope>
    <source>
        <strain evidence="12">CBS 10888</strain>
    </source>
</reference>
<feature type="transmembrane region" description="Helical" evidence="10">
    <location>
        <begin position="455"/>
        <end position="474"/>
    </location>
</feature>
<feature type="transmembrane region" description="Helical" evidence="10">
    <location>
        <begin position="199"/>
        <end position="218"/>
    </location>
</feature>
<keyword evidence="8 10" id="KW-0472">Membrane</keyword>
<keyword evidence="6" id="KW-0029">Amino-acid transport</keyword>
<evidence type="ECO:0000313" key="13">
    <source>
        <dbReference type="Proteomes" id="UP000190274"/>
    </source>
</evidence>
<comment type="similarity">
    <text evidence="2">Belongs to the amino acid/polyamine transporter 2 family.</text>
</comment>
<feature type="transmembrane region" description="Helical" evidence="10">
    <location>
        <begin position="269"/>
        <end position="292"/>
    </location>
</feature>
<evidence type="ECO:0000256" key="10">
    <source>
        <dbReference type="SAM" id="Phobius"/>
    </source>
</evidence>
<feature type="transmembrane region" description="Helical" evidence="10">
    <location>
        <begin position="84"/>
        <end position="106"/>
    </location>
</feature>
<feature type="domain" description="Amino acid transporter transmembrane" evidence="11">
    <location>
        <begin position="81"/>
        <end position="473"/>
    </location>
</feature>
<name>A0A1G4JZN5_9SACH</name>
<accession>A0A1G4JZN5</accession>
<dbReference type="STRING" id="1266660.A0A1G4JZN5"/>
<organism evidence="12 13">
    <name type="scientific">Lachancea dasiensis</name>
    <dbReference type="NCBI Taxonomy" id="1072105"/>
    <lineage>
        <taxon>Eukaryota</taxon>
        <taxon>Fungi</taxon>
        <taxon>Dikarya</taxon>
        <taxon>Ascomycota</taxon>
        <taxon>Saccharomycotina</taxon>
        <taxon>Saccharomycetes</taxon>
        <taxon>Saccharomycetales</taxon>
        <taxon>Saccharomycetaceae</taxon>
        <taxon>Lachancea</taxon>
    </lineage>
</organism>
<evidence type="ECO:0000256" key="7">
    <source>
        <dbReference type="ARBA" id="ARBA00022989"/>
    </source>
</evidence>
<feature type="transmembrane region" description="Helical" evidence="10">
    <location>
        <begin position="347"/>
        <end position="372"/>
    </location>
</feature>
<dbReference type="GO" id="GO:0005783">
    <property type="term" value="C:endoplasmic reticulum"/>
    <property type="evidence" value="ECO:0007669"/>
    <property type="project" value="EnsemblFungi"/>
</dbReference>
<evidence type="ECO:0000259" key="11">
    <source>
        <dbReference type="Pfam" id="PF01490"/>
    </source>
</evidence>
<evidence type="ECO:0000256" key="9">
    <source>
        <dbReference type="SAM" id="MobiDB-lite"/>
    </source>
</evidence>
<evidence type="ECO:0000256" key="1">
    <source>
        <dbReference type="ARBA" id="ARBA00004128"/>
    </source>
</evidence>
<keyword evidence="13" id="KW-1185">Reference proteome</keyword>
<feature type="transmembrane region" description="Helical" evidence="10">
    <location>
        <begin position="416"/>
        <end position="434"/>
    </location>
</feature>
<sequence>MCSKTDSPSFKDTTFCMSKSQERDTVPSDETLEDMNDPLLDTFELSSFNRDGKSSAYEKVPGLSNESEELRSSYLQTQRSKSSIFMAFMNMANSILGAGVIGQPFAIKNCGLVGGVLAIVLLSIMVDWTIRLIVINLKISGKTSYQDSVEFAMGKKGKLLILLTNGLFAFGGCIGFSIIIGDTIPHVLRAFFPGHEGLFHRNVIITLVTCFVSLPLSLNRDISKLSKASMLALFSMVVIVVIVLIKGPLIEASYKGNFSTGALLITPRIFQGISVISFALVCHHNTSFIYFSLKTPSLKRFDRLTHISCFISMIFCFIMGYSGFLVFRNKTKGNILNNFPGGDRAINVARFCFGFNMLTTFPLEIFVLRDVIRDLIFFNKDDGQPVILSSRLHFLITIAMVFSTMGISLITCNLGALFELIGATTASLMAYILPPSVNLMLVGSQKSWREKAPHYACIAFGFSIMIISSTQTILTSLNGGDEKHCDV</sequence>
<dbReference type="EMBL" id="LT598461">
    <property type="protein sequence ID" value="SCU96690.1"/>
    <property type="molecule type" value="Genomic_DNA"/>
</dbReference>
<evidence type="ECO:0000256" key="2">
    <source>
        <dbReference type="ARBA" id="ARBA00008066"/>
    </source>
</evidence>
<dbReference type="AlphaFoldDB" id="A0A1G4JZN5"/>
<protein>
    <submittedName>
        <fullName evidence="12">LADA_0H02234g1_1</fullName>
    </submittedName>
</protein>
<dbReference type="InterPro" id="IPR013057">
    <property type="entry name" value="AA_transpt_TM"/>
</dbReference>
<dbReference type="Proteomes" id="UP000190274">
    <property type="component" value="Chromosome H"/>
</dbReference>
<keyword evidence="5 10" id="KW-0812">Transmembrane</keyword>
<keyword evidence="7 10" id="KW-1133">Transmembrane helix</keyword>
<feature type="transmembrane region" description="Helical" evidence="10">
    <location>
        <begin position="159"/>
        <end position="179"/>
    </location>
</feature>
<feature type="compositionally biased region" description="Polar residues" evidence="9">
    <location>
        <begin position="1"/>
        <end position="19"/>
    </location>
</feature>
<feature type="transmembrane region" description="Helical" evidence="10">
    <location>
        <begin position="112"/>
        <end position="134"/>
    </location>
</feature>
<feature type="transmembrane region" description="Helical" evidence="10">
    <location>
        <begin position="304"/>
        <end position="327"/>
    </location>
</feature>